<reference evidence="1" key="4">
    <citation type="journal article" date="2001" name="Nature">
        <title>Functional annotation of a full-length mouse cDNA collection.</title>
        <authorList>
            <consortium name="The RIKEN Genome Exploration Research Group Phase II Team and the FANTOM Consortium"/>
        </authorList>
    </citation>
    <scope>NUCLEOTIDE SEQUENCE</scope>
    <source>
        <strain evidence="1">C57BL/6J</strain>
        <tissue evidence="1">Kidney</tissue>
    </source>
</reference>
<dbReference type="AGR" id="MGI:109175"/>
<reference evidence="1" key="5">
    <citation type="submission" date="2001-07" db="EMBL/GenBank/DDBJ databases">
        <authorList>
            <person name="Adachi J."/>
            <person name="Aizawa K."/>
            <person name="Akimura T."/>
            <person name="Arakawa T."/>
            <person name="Bono H."/>
            <person name="Carninci P."/>
            <person name="Fukuda S."/>
            <person name="Furuno M."/>
            <person name="Hanagaki T."/>
            <person name="Hara A."/>
            <person name="Hashizume W."/>
            <person name="Hayashida K."/>
            <person name="Hayatsu N."/>
            <person name="Hiramoto K."/>
            <person name="Hiraoka T."/>
            <person name="Hirozane T."/>
            <person name="Hori F."/>
            <person name="Imotani K."/>
            <person name="Ishii Y."/>
            <person name="Itoh M."/>
            <person name="Kagawa I."/>
            <person name="Kasukawa T."/>
            <person name="Katoh H."/>
            <person name="Kawai J."/>
            <person name="Kojima Y."/>
            <person name="Kondo S."/>
            <person name="Konno H."/>
            <person name="Kouda M."/>
            <person name="Koya S."/>
            <person name="Kurihara C."/>
            <person name="Matsuyama T."/>
            <person name="Miyazaki A."/>
            <person name="Murata M."/>
            <person name="Nakamura M."/>
            <person name="Nishi K."/>
            <person name="Nomura K."/>
            <person name="Numazaki R."/>
            <person name="Ohno M."/>
            <person name="Ohsato N."/>
            <person name="Okazaki Y."/>
            <person name="Saito R."/>
            <person name="Saitoh H."/>
            <person name="Sakai C."/>
            <person name="Sakai K."/>
            <person name="Sakazume N."/>
            <person name="Sano H."/>
            <person name="Sasaki D."/>
            <person name="Shibata K."/>
            <person name="Shinagawa A."/>
            <person name="Shiraki T."/>
            <person name="Sogabe Y."/>
            <person name="Tagami M."/>
            <person name="Tagawa A."/>
            <person name="Takahashi F."/>
            <person name="Takaku-Akahira S."/>
            <person name="Takeda Y."/>
            <person name="Tanaka T."/>
            <person name="Tomaru A."/>
            <person name="Toya T."/>
            <person name="Yasunishi A."/>
            <person name="Muramatsu M."/>
            <person name="Hayashizaki Y."/>
        </authorList>
    </citation>
    <scope>NUCLEOTIDE SEQUENCE</scope>
    <source>
        <strain evidence="1">C57BL/6J</strain>
        <tissue evidence="1">Kidney</tissue>
    </source>
</reference>
<gene>
    <name evidence="2" type="primary">Dab2</name>
</gene>
<reference evidence="1" key="6">
    <citation type="journal article" date="2002" name="Nature">
        <title>Analysis of the mouse transcriptome based on functional annotation of 60,770 full-length cDNAs.</title>
        <authorList>
            <consortium name="The FANTOM Consortium and the RIKEN Genome Exploration Research Group Phase I and II Team"/>
        </authorList>
    </citation>
    <scope>NUCLEOTIDE SEQUENCE</scope>
    <source>
        <strain evidence="1">C57BL/6J</strain>
        <tissue evidence="1">Kidney</tissue>
    </source>
</reference>
<evidence type="ECO:0000313" key="1">
    <source>
        <dbReference type="EMBL" id="BAC35062.1"/>
    </source>
</evidence>
<name>Q8C736_MOUSE</name>
<reference evidence="1" key="7">
    <citation type="journal article" date="2005" name="Science">
        <title>The Transcriptional Landscape of the Mammalian Genome.</title>
        <authorList>
            <consortium name="The FANTOM Consortium"/>
            <consortium name="Riken Genome Exploration Research Group and Genome Science Group (Genome Network Project Core Group)"/>
        </authorList>
    </citation>
    <scope>NUCLEOTIDE SEQUENCE</scope>
    <source>
        <strain evidence="1">C57BL/6J</strain>
        <tissue evidence="1">Kidney</tissue>
    </source>
</reference>
<proteinExistence type="evidence at transcript level"/>
<reference evidence="1" key="2">
    <citation type="journal article" date="2000" name="Genome Res.">
        <title>Normalization and subtraction of cap-trapper-selected cDNAs to prepare full-length cDNA libraries for rapid discovery of new genes.</title>
        <authorList>
            <person name="Carninci P."/>
            <person name="Shibata Y."/>
            <person name="Hayatsu N."/>
            <person name="Sugahara Y."/>
            <person name="Shibata K."/>
            <person name="Itoh M."/>
            <person name="Konno H."/>
            <person name="Okazaki Y."/>
            <person name="Muramatsu M."/>
            <person name="Hayashizaki Y."/>
        </authorList>
    </citation>
    <scope>NUCLEOTIDE SEQUENCE</scope>
    <source>
        <strain evidence="1">C57BL/6J</strain>
        <tissue evidence="1">Kidney</tissue>
    </source>
</reference>
<protein>
    <submittedName>
        <fullName evidence="1">Uncharacterized protein</fullName>
    </submittedName>
</protein>
<sequence>MDMITLNPLMPFCTVTALTGEGKKWKIFLERMKTSRGLVGKWIINETSLSDYSYPQDLTLPRDEQQKTCSVFLCSCLELSPTSPIAEPNSLRSYAPLTGLIPMLVQSAKQGLQSDYVTLHQITQGNQSATPHVLSPRQSAN</sequence>
<dbReference type="AlphaFoldDB" id="Q8C736"/>
<accession>Q8C736</accession>
<dbReference type="MGI" id="MGI:109175">
    <property type="gene designation" value="Dab2"/>
</dbReference>
<evidence type="ECO:0000313" key="2">
    <source>
        <dbReference type="MGI" id="MGI:109175"/>
    </source>
</evidence>
<organism evidence="1">
    <name type="scientific">Mus musculus</name>
    <name type="common">Mouse</name>
    <dbReference type="NCBI Taxonomy" id="10090"/>
    <lineage>
        <taxon>Eukaryota</taxon>
        <taxon>Metazoa</taxon>
        <taxon>Chordata</taxon>
        <taxon>Craniata</taxon>
        <taxon>Vertebrata</taxon>
        <taxon>Euteleostomi</taxon>
        <taxon>Mammalia</taxon>
        <taxon>Eutheria</taxon>
        <taxon>Euarchontoglires</taxon>
        <taxon>Glires</taxon>
        <taxon>Rodentia</taxon>
        <taxon>Myomorpha</taxon>
        <taxon>Muroidea</taxon>
        <taxon>Muridae</taxon>
        <taxon>Murinae</taxon>
        <taxon>Mus</taxon>
        <taxon>Mus</taxon>
    </lineage>
</organism>
<reference evidence="1" key="8">
    <citation type="journal article" date="2005" name="Science">
        <title>Antisense Transcription in the Mammalian Transcriptome.</title>
        <authorList>
            <consortium name="RIKEN Genome Exploration Research Group and Genome Science Group (Genome Network Project Core Group) and the FANTOM Consortium"/>
        </authorList>
    </citation>
    <scope>NUCLEOTIDE SEQUENCE</scope>
    <source>
        <strain evidence="1">C57BL/6J</strain>
        <tissue evidence="1">Kidney</tissue>
    </source>
</reference>
<reference evidence="1" key="1">
    <citation type="journal article" date="1999" name="Methods Enzymol.">
        <title>High-efficiency full-length cDNA cloning.</title>
        <authorList>
            <person name="Carninci P."/>
            <person name="Hayashizaki Y."/>
        </authorList>
    </citation>
    <scope>NUCLEOTIDE SEQUENCE</scope>
    <source>
        <strain evidence="1">C57BL/6J</strain>
        <tissue evidence="1">Kidney</tissue>
    </source>
</reference>
<reference evidence="1" key="3">
    <citation type="journal article" date="2000" name="Genome Res.">
        <title>RIKEN integrated sequence analysis (RISA) system--384-format sequencing pipeline with 384 multicapillary sequencer.</title>
        <authorList>
            <person name="Shibata K."/>
            <person name="Itoh M."/>
            <person name="Aizawa K."/>
            <person name="Nagaoka S."/>
            <person name="Sasaki N."/>
            <person name="Carninci P."/>
            <person name="Konno H."/>
            <person name="Akiyama J."/>
            <person name="Nishi K."/>
            <person name="Kitsunai T."/>
            <person name="Tashiro H."/>
            <person name="Itoh M."/>
            <person name="Sumi N."/>
            <person name="Ishii Y."/>
            <person name="Nakamura S."/>
            <person name="Hazama M."/>
            <person name="Nishine T."/>
            <person name="Harada A."/>
            <person name="Yamamoto R."/>
            <person name="Matsumoto H."/>
            <person name="Sakaguchi S."/>
            <person name="Ikegami T."/>
            <person name="Kashiwagi K."/>
            <person name="Fujiwake S."/>
            <person name="Inoue K."/>
            <person name="Togawa Y."/>
            <person name="Izawa M."/>
            <person name="Ohara E."/>
            <person name="Watahiki M."/>
            <person name="Yoneda Y."/>
            <person name="Ishikawa T."/>
            <person name="Ozawa K."/>
            <person name="Tanaka T."/>
            <person name="Matsuura S."/>
            <person name="Kawai J."/>
            <person name="Okazaki Y."/>
            <person name="Muramatsu M."/>
            <person name="Inoue Y."/>
            <person name="Kira A."/>
            <person name="Hayashizaki Y."/>
        </authorList>
    </citation>
    <scope>NUCLEOTIDE SEQUENCE</scope>
    <source>
        <strain evidence="1">C57BL/6J</strain>
        <tissue evidence="1">Kidney</tissue>
    </source>
</reference>
<dbReference type="EMBL" id="AK052613">
    <property type="protein sequence ID" value="BAC35062.1"/>
    <property type="molecule type" value="mRNA"/>
</dbReference>